<comment type="caution">
    <text evidence="21">The sequence shown here is derived from an EMBL/GenBank/DDBJ whole genome shotgun (WGS) entry which is preliminary data.</text>
</comment>
<keyword evidence="8" id="KW-0255">Endonuclease</keyword>
<dbReference type="PANTHER" id="PTHR37984">
    <property type="entry name" value="PROTEIN CBG26694"/>
    <property type="match status" value="1"/>
</dbReference>
<keyword evidence="3" id="KW-0645">Protease</keyword>
<dbReference type="GO" id="GO:0003964">
    <property type="term" value="F:RNA-directed DNA polymerase activity"/>
    <property type="evidence" value="ECO:0007669"/>
    <property type="project" value="UniProtKB-KW"/>
</dbReference>
<feature type="region of interest" description="Disordered" evidence="17">
    <location>
        <begin position="1758"/>
        <end position="1793"/>
    </location>
</feature>
<dbReference type="PROSITE" id="PS50994">
    <property type="entry name" value="INTEGRASE"/>
    <property type="match status" value="1"/>
</dbReference>
<dbReference type="CDD" id="cd09274">
    <property type="entry name" value="RNase_HI_RT_Ty3"/>
    <property type="match status" value="1"/>
</dbReference>
<dbReference type="GO" id="GO:0015074">
    <property type="term" value="P:DNA integration"/>
    <property type="evidence" value="ECO:0007669"/>
    <property type="project" value="UniProtKB-KW"/>
</dbReference>
<dbReference type="InterPro" id="IPR021109">
    <property type="entry name" value="Peptidase_aspartic_dom_sf"/>
</dbReference>
<feature type="domain" description="CCHC-type" evidence="18">
    <location>
        <begin position="449"/>
        <end position="462"/>
    </location>
</feature>
<dbReference type="InterPro" id="IPR036397">
    <property type="entry name" value="RNaseH_sf"/>
</dbReference>
<feature type="domain" description="Reverse transcriptase" evidence="19">
    <location>
        <begin position="848"/>
        <end position="1027"/>
    </location>
</feature>
<keyword evidence="9" id="KW-0378">Hydrolase</keyword>
<dbReference type="InterPro" id="IPR041588">
    <property type="entry name" value="Integrase_H2C2"/>
</dbReference>
<evidence type="ECO:0000256" key="7">
    <source>
        <dbReference type="ARBA" id="ARBA00022750"/>
    </source>
</evidence>
<dbReference type="InterPro" id="IPR001584">
    <property type="entry name" value="Integrase_cat-core"/>
</dbReference>
<keyword evidence="6" id="KW-0540">Nuclease</keyword>
<evidence type="ECO:0000259" key="18">
    <source>
        <dbReference type="PROSITE" id="PS50158"/>
    </source>
</evidence>
<evidence type="ECO:0000259" key="20">
    <source>
        <dbReference type="PROSITE" id="PS50994"/>
    </source>
</evidence>
<dbReference type="InterPro" id="IPR036875">
    <property type="entry name" value="Znf_CCHC_sf"/>
</dbReference>
<evidence type="ECO:0000256" key="2">
    <source>
        <dbReference type="ARBA" id="ARBA00012180"/>
    </source>
</evidence>
<proteinExistence type="inferred from homology"/>
<evidence type="ECO:0000256" key="10">
    <source>
        <dbReference type="ARBA" id="ARBA00022842"/>
    </source>
</evidence>
<dbReference type="Proteomes" id="UP001059041">
    <property type="component" value="Linkage Group LG1"/>
</dbReference>
<dbReference type="GO" id="GO:0004190">
    <property type="term" value="F:aspartic-type endopeptidase activity"/>
    <property type="evidence" value="ECO:0007669"/>
    <property type="project" value="UniProtKB-KW"/>
</dbReference>
<keyword evidence="16" id="KW-0479">Metal-binding</keyword>
<dbReference type="Pfam" id="PF17919">
    <property type="entry name" value="RT_RNaseH_2"/>
    <property type="match status" value="1"/>
</dbReference>
<dbReference type="Gene3D" id="1.10.340.70">
    <property type="match status" value="1"/>
</dbReference>
<dbReference type="GO" id="GO:0003723">
    <property type="term" value="F:RNA binding"/>
    <property type="evidence" value="ECO:0007669"/>
    <property type="project" value="UniProtKB-KW"/>
</dbReference>
<dbReference type="GO" id="GO:0008270">
    <property type="term" value="F:zinc ion binding"/>
    <property type="evidence" value="ECO:0007669"/>
    <property type="project" value="UniProtKB-KW"/>
</dbReference>
<evidence type="ECO:0000256" key="8">
    <source>
        <dbReference type="ARBA" id="ARBA00022759"/>
    </source>
</evidence>
<dbReference type="Pfam" id="PF14893">
    <property type="entry name" value="PNMA"/>
    <property type="match status" value="1"/>
</dbReference>
<dbReference type="PROSITE" id="PS50878">
    <property type="entry name" value="RT_POL"/>
    <property type="match status" value="1"/>
</dbReference>
<dbReference type="PROSITE" id="PS00141">
    <property type="entry name" value="ASP_PROTEASE"/>
    <property type="match status" value="1"/>
</dbReference>
<dbReference type="SUPFAM" id="SSF56672">
    <property type="entry name" value="DNA/RNA polymerases"/>
    <property type="match status" value="1"/>
</dbReference>
<dbReference type="InterPro" id="IPR001969">
    <property type="entry name" value="Aspartic_peptidase_AS"/>
</dbReference>
<reference evidence="21" key="1">
    <citation type="submission" date="2021-02" db="EMBL/GenBank/DDBJ databases">
        <title>Comparative genomics reveals that relaxation of natural selection precedes convergent phenotypic evolution of cavefish.</title>
        <authorList>
            <person name="Peng Z."/>
        </authorList>
    </citation>
    <scope>NUCLEOTIDE SEQUENCE</scope>
    <source>
        <tissue evidence="21">Muscle</tissue>
    </source>
</reference>
<dbReference type="GO" id="GO:0006508">
    <property type="term" value="P:proteolysis"/>
    <property type="evidence" value="ECO:0007669"/>
    <property type="project" value="UniProtKB-KW"/>
</dbReference>
<organism evidence="21 22">
    <name type="scientific">Triplophysa rosa</name>
    <name type="common">Cave loach</name>
    <dbReference type="NCBI Taxonomy" id="992332"/>
    <lineage>
        <taxon>Eukaryota</taxon>
        <taxon>Metazoa</taxon>
        <taxon>Chordata</taxon>
        <taxon>Craniata</taxon>
        <taxon>Vertebrata</taxon>
        <taxon>Euteleostomi</taxon>
        <taxon>Actinopterygii</taxon>
        <taxon>Neopterygii</taxon>
        <taxon>Teleostei</taxon>
        <taxon>Ostariophysi</taxon>
        <taxon>Cypriniformes</taxon>
        <taxon>Nemacheilidae</taxon>
        <taxon>Triplophysa</taxon>
    </lineage>
</organism>
<dbReference type="Gene3D" id="2.40.70.10">
    <property type="entry name" value="Acid Proteases"/>
    <property type="match status" value="1"/>
</dbReference>
<keyword evidence="4" id="KW-0808">Transferase</keyword>
<dbReference type="GO" id="GO:0004523">
    <property type="term" value="F:RNA-DNA hybrid ribonuclease activity"/>
    <property type="evidence" value="ECO:0007669"/>
    <property type="project" value="UniProtKB-EC"/>
</dbReference>
<dbReference type="Pfam" id="PF00078">
    <property type="entry name" value="RVT_1"/>
    <property type="match status" value="1"/>
</dbReference>
<dbReference type="EC" id="3.1.26.4" evidence="2"/>
<name>A0A9W8CBG3_TRIRA</name>
<evidence type="ECO:0000256" key="4">
    <source>
        <dbReference type="ARBA" id="ARBA00022679"/>
    </source>
</evidence>
<dbReference type="InterPro" id="IPR048270">
    <property type="entry name" value="PNMA_C"/>
</dbReference>
<dbReference type="SUPFAM" id="SSF53098">
    <property type="entry name" value="Ribonuclease H-like"/>
    <property type="match status" value="1"/>
</dbReference>
<evidence type="ECO:0000259" key="19">
    <source>
        <dbReference type="PROSITE" id="PS50878"/>
    </source>
</evidence>
<feature type="compositionally biased region" description="Acidic residues" evidence="17">
    <location>
        <begin position="1847"/>
        <end position="1858"/>
    </location>
</feature>
<dbReference type="Gene3D" id="3.30.70.270">
    <property type="match status" value="2"/>
</dbReference>
<feature type="region of interest" description="Disordered" evidence="17">
    <location>
        <begin position="481"/>
        <end position="510"/>
    </location>
</feature>
<dbReference type="InterPro" id="IPR043128">
    <property type="entry name" value="Rev_trsase/Diguanyl_cyclase"/>
</dbReference>
<gene>
    <name evidence="21" type="ORF">IRJ41_006648</name>
</gene>
<dbReference type="CDD" id="cd01647">
    <property type="entry name" value="RT_LTR"/>
    <property type="match status" value="1"/>
</dbReference>
<evidence type="ECO:0000256" key="6">
    <source>
        <dbReference type="ARBA" id="ARBA00022722"/>
    </source>
</evidence>
<dbReference type="Gene3D" id="3.30.420.10">
    <property type="entry name" value="Ribonuclease H-like superfamily/Ribonuclease H"/>
    <property type="match status" value="1"/>
</dbReference>
<feature type="domain" description="Integrase catalytic" evidence="20">
    <location>
        <begin position="1467"/>
        <end position="1625"/>
    </location>
</feature>
<keyword evidence="13" id="KW-0695">RNA-directed DNA polymerase</keyword>
<dbReference type="InterPro" id="IPR012337">
    <property type="entry name" value="RNaseH-like_sf"/>
</dbReference>
<dbReference type="Gene3D" id="3.10.20.370">
    <property type="match status" value="1"/>
</dbReference>
<evidence type="ECO:0000256" key="3">
    <source>
        <dbReference type="ARBA" id="ARBA00022670"/>
    </source>
</evidence>
<dbReference type="InterPro" id="IPR000477">
    <property type="entry name" value="RT_dom"/>
</dbReference>
<dbReference type="SUPFAM" id="SSF50630">
    <property type="entry name" value="Acid proteases"/>
    <property type="match status" value="1"/>
</dbReference>
<evidence type="ECO:0000256" key="12">
    <source>
        <dbReference type="ARBA" id="ARBA00022908"/>
    </source>
</evidence>
<dbReference type="Pfam" id="PF00665">
    <property type="entry name" value="rve"/>
    <property type="match status" value="1"/>
</dbReference>
<dbReference type="PROSITE" id="PS50158">
    <property type="entry name" value="ZF_CCHC"/>
    <property type="match status" value="1"/>
</dbReference>
<evidence type="ECO:0000256" key="9">
    <source>
        <dbReference type="ARBA" id="ARBA00022801"/>
    </source>
</evidence>
<evidence type="ECO:0000313" key="21">
    <source>
        <dbReference type="EMBL" id="KAI7814030.1"/>
    </source>
</evidence>
<evidence type="ECO:0000256" key="14">
    <source>
        <dbReference type="ARBA" id="ARBA00023125"/>
    </source>
</evidence>
<evidence type="ECO:0000256" key="11">
    <source>
        <dbReference type="ARBA" id="ARBA00022884"/>
    </source>
</evidence>
<protein>
    <recommendedName>
        <fullName evidence="15">Gypsy retrotransposon integrase-like protein 1</fullName>
        <ecNumber evidence="2">3.1.26.4</ecNumber>
    </recommendedName>
</protein>
<keyword evidence="10" id="KW-0460">Magnesium</keyword>
<evidence type="ECO:0000256" key="13">
    <source>
        <dbReference type="ARBA" id="ARBA00022918"/>
    </source>
</evidence>
<feature type="region of interest" description="Disordered" evidence="17">
    <location>
        <begin position="1839"/>
        <end position="1908"/>
    </location>
</feature>
<keyword evidence="14" id="KW-0238">DNA-binding</keyword>
<sequence>MEVDNSFLQAELSSWCQKEALDPKHAVLLVGVHADVGVARIEETIQTIKALGRVRVRDQKEGITPDFLLVLCECKEEVNPSRLPVELRPEGSEKPWKIIVASTAEAPPAGFAVKLSDLLAQEGKSLADLRAMFAPAGSDAGSPEAIIRAVSDLLEKTSKPVSDGSVYRRLRTFSGTIPTPGGEEALESWMDQARMMVVECDCSEKEKRRRVIESLRGSALDIVKAVRFSNPDATSLKYLEALEGAFGTSESAEDRYFAFRLLRQDPGEALSDFLMRLEKLLTRVVEKGGLSSRGSADKARVEQLIRGAVESDLLLLQLRLRERREDPPTFLTLLNEIREAEESEAARHSLSVTVKPIPRPRQKLTNLAVRDPLKAPVVERESKAVTNKRESEITPKVLALKKQVQRLEEQLTSLSVRQSPQMTKNTQLQEHIESYVKPRDGKSKKDYFCYRCGEDGHIAPRCQAPENFSLVIQKLVHSLRKARAEKPDQNSGKPTGGKASFSRKSQTTMVEKSNIPRGLVGPALTIPVKINGQSSKALLDSGSQVTIIFESWYSENLFSVPIQPLSGLSIWGLSTASYPYTGYVLVDVSFPASVMGVEETVPILALVCPEPEGPEQVPVIIGTNARFFQRLLGFSTTGHETEVAHALRIQFHNSELKTPKRSADEKTVDIPTGDVKWTGPGPCKIPSKSVQSKDIFVLETVSDDTLPAGLFIPPVVFPLSAVEENKCKVLIKNETGKEIAIPAGTVIAHVFPTDIVTAATDIPTKPKSVDPQLFDFSKSAIPKEWEDRLRQKLSEKGNVFSLEEWDVGLAKDVKHPIRLSDSRPFRERSRRIAPADIDDVRRHLKDLLAAGIIKESRSPYASPIVIVRKRSGAIRMCNDYRTLNSRTLADQYTTPRIDDALDCLAGSKWFSVLDLRSGYYQIAMADEDKEKTAFICPLGFYEFERMPQGVSGAPATFQRLMERAMGDMHLLEVIVYLDDIIVFGSTLEEHERRLLKVLDRLEEYGLKISVDKCQLCMSKVKYVGHIVSASGVAPEPDKIKAVTEWKMPTDVKSLRSFLGFCGFYRRFVKNYSAIVRPLTELTKGYPPAKRDTKGHTEGTYYKVKEPFGERWSKECTDAFKSIIHCLTHAPVLAFADPSKAYVLHIDASKNGLGAVLNQEYPEGLRPVAYASRKLSATEERYPTHQLEFLALKWGVVDKFHDYLYGVKFVVRTDNNPLTYVLTTAKLNATGHRWLAALATYDFSLQYKPGRHNVDADVLSRYPLDTEPHYEWTEIPQPGVKAICQMVMSHKTTEPPTRLIDQLGTGSASVPPAYTRLAQLDLGHLKQLTHTELKMAQDKDPVVGPVKFALERGKILALSHSSNTQLGLLKRQSPKLVIQNELLYRVSNGPGGEQKKQLVLPEQFHQQVMQSLHDDNGHLGIERTTELVKDRFYWPRMTSVIETYVKTCGRCIARKTSPQKHAPLNNITSSGPLELVCIDFLSIEPDSRGVANVLVVTDHFTRYAQAYATKDQKALTVAKILWEKFFVYYGLPARIHSDQGRDFESKLIKELLGMLGIKKSRTTPYHPQGDPQPERFNRTLLSMLGTLEAAEKHKWSQHISGLVHAYNCTKNEATGYSPYFLLFGREARLPIDVRFGTVLEGENARTYQKYVETLKTDLQKAYQLASENALKNHQRNKHRYDKKVTCQGVEPGDRVLIRNLAFSGKHKLEDKWNSSPFVVLEKLAHLPVYKLKSEDGKGKIKTLHRDHLLPIGEVVRMSKPDKSQEVGQLSMAKPRAARKRKELSREGRAQDAEDTVEYFSESEEESCIHHSSNWSRRWTQLIPDPQSALRAEENEVTVYTDSESQCAGEEEVESFEQEDSRENLNQMVDSAEVSEREENSSESVSDSEIEAEEPRPKRQPKPVSRLSYDELGQPSDRLITVVHRGIVIHLPHSSKIELCPSSQYPPLCVRCTKICVDSENRVIIHF</sequence>
<dbReference type="Gene3D" id="3.10.10.10">
    <property type="entry name" value="HIV Type 1 Reverse Transcriptase, subunit A, domain 1"/>
    <property type="match status" value="1"/>
</dbReference>
<dbReference type="Pfam" id="PF17921">
    <property type="entry name" value="Integrase_H2C2"/>
    <property type="match status" value="1"/>
</dbReference>
<dbReference type="Pfam" id="PF20846">
    <property type="entry name" value="PNMA_N"/>
    <property type="match status" value="1"/>
</dbReference>
<keyword evidence="22" id="KW-1185">Reference proteome</keyword>
<accession>A0A9W8CBG3</accession>
<dbReference type="FunFam" id="3.30.420.10:FF:000269">
    <property type="entry name" value="Uncharacterized protein"/>
    <property type="match status" value="1"/>
</dbReference>
<keyword evidence="16" id="KW-0862">Zinc</keyword>
<keyword evidence="7" id="KW-0064">Aspartyl protease</keyword>
<evidence type="ECO:0000256" key="5">
    <source>
        <dbReference type="ARBA" id="ARBA00022695"/>
    </source>
</evidence>
<keyword evidence="12" id="KW-0229">DNA integration</keyword>
<dbReference type="InterPro" id="IPR050951">
    <property type="entry name" value="Retrovirus_Pol_polyprotein"/>
</dbReference>
<keyword evidence="16" id="KW-0863">Zinc-finger</keyword>
<dbReference type="InterPro" id="IPR041577">
    <property type="entry name" value="RT_RNaseH_2"/>
</dbReference>
<evidence type="ECO:0000256" key="15">
    <source>
        <dbReference type="ARBA" id="ARBA00039658"/>
    </source>
</evidence>
<evidence type="ECO:0000256" key="1">
    <source>
        <dbReference type="ARBA" id="ARBA00010879"/>
    </source>
</evidence>
<dbReference type="InterPro" id="IPR043502">
    <property type="entry name" value="DNA/RNA_pol_sf"/>
</dbReference>
<dbReference type="EMBL" id="JAFHDT010000001">
    <property type="protein sequence ID" value="KAI7814030.1"/>
    <property type="molecule type" value="Genomic_DNA"/>
</dbReference>
<dbReference type="InterPro" id="IPR001878">
    <property type="entry name" value="Znf_CCHC"/>
</dbReference>
<dbReference type="FunFam" id="1.10.340.70:FF:000001">
    <property type="entry name" value="Retrovirus-related Pol polyprotein from transposon gypsy-like Protein"/>
    <property type="match status" value="1"/>
</dbReference>
<dbReference type="SUPFAM" id="SSF57756">
    <property type="entry name" value="Retrovirus zinc finger-like domains"/>
    <property type="match status" value="1"/>
</dbReference>
<dbReference type="InterPro" id="IPR048271">
    <property type="entry name" value="PNMA_N"/>
</dbReference>
<dbReference type="FunFam" id="3.30.70.270:FF:000020">
    <property type="entry name" value="Transposon Tf2-6 polyprotein-like Protein"/>
    <property type="match status" value="1"/>
</dbReference>
<dbReference type="CDD" id="cd00303">
    <property type="entry name" value="retropepsin_like"/>
    <property type="match status" value="1"/>
</dbReference>
<dbReference type="FunFam" id="3.10.20.370:FF:000001">
    <property type="entry name" value="Retrovirus-related Pol polyprotein from transposon 17.6-like protein"/>
    <property type="match status" value="1"/>
</dbReference>
<keyword evidence="11" id="KW-0694">RNA-binding</keyword>
<dbReference type="GO" id="GO:0003677">
    <property type="term" value="F:DNA binding"/>
    <property type="evidence" value="ECO:0007669"/>
    <property type="project" value="UniProtKB-KW"/>
</dbReference>
<dbReference type="PANTHER" id="PTHR37984:SF15">
    <property type="entry name" value="INTEGRASE CATALYTIC DOMAIN-CONTAINING PROTEIN"/>
    <property type="match status" value="1"/>
</dbReference>
<evidence type="ECO:0000313" key="22">
    <source>
        <dbReference type="Proteomes" id="UP001059041"/>
    </source>
</evidence>
<keyword evidence="5" id="KW-0548">Nucleotidyltransferase</keyword>
<evidence type="ECO:0000256" key="17">
    <source>
        <dbReference type="SAM" id="MobiDB-lite"/>
    </source>
</evidence>
<evidence type="ECO:0000256" key="16">
    <source>
        <dbReference type="PROSITE-ProRule" id="PRU00047"/>
    </source>
</evidence>
<comment type="similarity">
    <text evidence="1">Belongs to the beta type-B retroviral polymerase family. HERV class-II K(HML-2) pol subfamily.</text>
</comment>
<dbReference type="FunFam" id="3.10.10.10:FF:000004">
    <property type="entry name" value="Uncharacterized protein"/>
    <property type="match status" value="1"/>
</dbReference>